<dbReference type="Gene3D" id="3.40.309.10">
    <property type="entry name" value="Aldehyde Dehydrogenase, Chain A, domain 2"/>
    <property type="match status" value="1"/>
</dbReference>
<evidence type="ECO:0000256" key="6">
    <source>
        <dbReference type="RuleBase" id="RU003345"/>
    </source>
</evidence>
<dbReference type="OrthoDB" id="310895at2759"/>
<evidence type="ECO:0000256" key="3">
    <source>
        <dbReference type="ARBA" id="ARBA00024226"/>
    </source>
</evidence>
<dbReference type="InterPro" id="IPR016162">
    <property type="entry name" value="Ald_DH_N"/>
</dbReference>
<dbReference type="InterPro" id="IPR016163">
    <property type="entry name" value="Ald_DH_C"/>
</dbReference>
<dbReference type="STRING" id="1182545.A0A072NW49"/>
<dbReference type="PANTHER" id="PTHR11699">
    <property type="entry name" value="ALDEHYDE DEHYDROGENASE-RELATED"/>
    <property type="match status" value="1"/>
</dbReference>
<dbReference type="SUPFAM" id="SSF53720">
    <property type="entry name" value="ALDH-like"/>
    <property type="match status" value="1"/>
</dbReference>
<dbReference type="InterPro" id="IPR015590">
    <property type="entry name" value="Aldehyde_DH_dom"/>
</dbReference>
<dbReference type="Proteomes" id="UP000027920">
    <property type="component" value="Unassembled WGS sequence"/>
</dbReference>
<sequence>MKDSTFENRLFINGEFVPSQKGKTFELINPATTKVLGSVYEADIEDVDVAVAAGKAAFGFWSELPAFERSRWLHRLVDKVEQNMQEISRLEALTMGKPVHNDISILIGIQVLRYFASRPSDIQGETSLSDPGLVGMTLRQPYGVVGAIIPWNTPFSMLCLKVGPALAAGNTMVLKTSEKSPVSSLIVGQCMKEIGFPPGVLNILSGFGRPCGEAIAKHMEIRKLAFTGSTATGRAIKKAAAESNLKTVTLELGGKSPLIVFADADIQKAAEAAAASILVVSGQTCMASSRVYVEESIANQFVELMKLEMSRIGASANPLTSGTLRGPQADRAQYDRVMSFLDLARAQDVKTLLGGDRENKDGYYIQPTMLFQVPEDSKLVKEEIFGPVVCVNTFTNEADAIGRANDTEYGLYGSFFTKDMSRALRLSKKIEAGTVGVNIASPNVMLDMPFGGWKQSGEGRELGKHSLDSWTELKTVLMKL</sequence>
<comment type="caution">
    <text evidence="8">The sequence shown here is derived from an EMBL/GenBank/DDBJ whole genome shotgun (WGS) entry which is preliminary data.</text>
</comment>
<accession>A0A072NW49</accession>
<comment type="catalytic activity">
    <reaction evidence="4">
        <text>an aldehyde + NAD(+) + H2O = a carboxylate + NADH + 2 H(+)</text>
        <dbReference type="Rhea" id="RHEA:16185"/>
        <dbReference type="ChEBI" id="CHEBI:15377"/>
        <dbReference type="ChEBI" id="CHEBI:15378"/>
        <dbReference type="ChEBI" id="CHEBI:17478"/>
        <dbReference type="ChEBI" id="CHEBI:29067"/>
        <dbReference type="ChEBI" id="CHEBI:57540"/>
        <dbReference type="ChEBI" id="CHEBI:57945"/>
        <dbReference type="EC" id="1.2.1.3"/>
    </reaction>
</comment>
<evidence type="ECO:0000256" key="1">
    <source>
        <dbReference type="ARBA" id="ARBA00009986"/>
    </source>
</evidence>
<dbReference type="InterPro" id="IPR029510">
    <property type="entry name" value="Ald_DH_CS_GLU"/>
</dbReference>
<gene>
    <name evidence="8" type="ORF">A1O9_11740</name>
</gene>
<keyword evidence="2 6" id="KW-0560">Oxidoreductase</keyword>
<feature type="domain" description="Aldehyde dehydrogenase" evidence="7">
    <location>
        <begin position="16"/>
        <end position="476"/>
    </location>
</feature>
<organism evidence="8 9">
    <name type="scientific">Exophiala aquamarina CBS 119918</name>
    <dbReference type="NCBI Taxonomy" id="1182545"/>
    <lineage>
        <taxon>Eukaryota</taxon>
        <taxon>Fungi</taxon>
        <taxon>Dikarya</taxon>
        <taxon>Ascomycota</taxon>
        <taxon>Pezizomycotina</taxon>
        <taxon>Eurotiomycetes</taxon>
        <taxon>Chaetothyriomycetidae</taxon>
        <taxon>Chaetothyriales</taxon>
        <taxon>Herpotrichiellaceae</taxon>
        <taxon>Exophiala</taxon>
    </lineage>
</organism>
<name>A0A072NW49_9EURO</name>
<dbReference type="FunFam" id="3.40.605.10:FF:000001">
    <property type="entry name" value="Aldehyde dehydrogenase 1"/>
    <property type="match status" value="1"/>
</dbReference>
<feature type="active site" evidence="5">
    <location>
        <position position="251"/>
    </location>
</feature>
<dbReference type="VEuPathDB" id="FungiDB:A1O9_11740"/>
<dbReference type="InterPro" id="IPR016161">
    <property type="entry name" value="Ald_DH/histidinol_DH"/>
</dbReference>
<dbReference type="PROSITE" id="PS00687">
    <property type="entry name" value="ALDEHYDE_DEHYDR_GLU"/>
    <property type="match status" value="1"/>
</dbReference>
<reference evidence="8 9" key="1">
    <citation type="submission" date="2013-03" db="EMBL/GenBank/DDBJ databases">
        <title>The Genome Sequence of Exophiala aquamarina CBS 119918.</title>
        <authorList>
            <consortium name="The Broad Institute Genomics Platform"/>
            <person name="Cuomo C."/>
            <person name="de Hoog S."/>
            <person name="Gorbushina A."/>
            <person name="Walker B."/>
            <person name="Young S.K."/>
            <person name="Zeng Q."/>
            <person name="Gargeya S."/>
            <person name="Fitzgerald M."/>
            <person name="Haas B."/>
            <person name="Abouelleil A."/>
            <person name="Allen A.W."/>
            <person name="Alvarado L."/>
            <person name="Arachchi H.M."/>
            <person name="Berlin A.M."/>
            <person name="Chapman S.B."/>
            <person name="Gainer-Dewar J."/>
            <person name="Goldberg J."/>
            <person name="Griggs A."/>
            <person name="Gujja S."/>
            <person name="Hansen M."/>
            <person name="Howarth C."/>
            <person name="Imamovic A."/>
            <person name="Ireland A."/>
            <person name="Larimer J."/>
            <person name="McCowan C."/>
            <person name="Murphy C."/>
            <person name="Pearson M."/>
            <person name="Poon T.W."/>
            <person name="Priest M."/>
            <person name="Roberts A."/>
            <person name="Saif S."/>
            <person name="Shea T."/>
            <person name="Sisk P."/>
            <person name="Sykes S."/>
            <person name="Wortman J."/>
            <person name="Nusbaum C."/>
            <person name="Birren B."/>
        </authorList>
    </citation>
    <scope>NUCLEOTIDE SEQUENCE [LARGE SCALE GENOMIC DNA]</scope>
    <source>
        <strain evidence="8 9">CBS 119918</strain>
    </source>
</reference>
<protein>
    <recommendedName>
        <fullName evidence="3">aldehyde dehydrogenase (NAD(+))</fullName>
        <ecNumber evidence="3">1.2.1.3</ecNumber>
    </recommendedName>
</protein>
<proteinExistence type="inferred from homology"/>
<evidence type="ECO:0000256" key="2">
    <source>
        <dbReference type="ARBA" id="ARBA00023002"/>
    </source>
</evidence>
<evidence type="ECO:0000256" key="5">
    <source>
        <dbReference type="PROSITE-ProRule" id="PRU10007"/>
    </source>
</evidence>
<dbReference type="AlphaFoldDB" id="A0A072NW49"/>
<evidence type="ECO:0000259" key="7">
    <source>
        <dbReference type="Pfam" id="PF00171"/>
    </source>
</evidence>
<comment type="similarity">
    <text evidence="1 6">Belongs to the aldehyde dehydrogenase family.</text>
</comment>
<dbReference type="GO" id="GO:0004029">
    <property type="term" value="F:aldehyde dehydrogenase (NAD+) activity"/>
    <property type="evidence" value="ECO:0007669"/>
    <property type="project" value="UniProtKB-EC"/>
</dbReference>
<keyword evidence="9" id="KW-1185">Reference proteome</keyword>
<evidence type="ECO:0000313" key="8">
    <source>
        <dbReference type="EMBL" id="KEF52114.1"/>
    </source>
</evidence>
<dbReference type="Gene3D" id="3.40.605.10">
    <property type="entry name" value="Aldehyde Dehydrogenase, Chain A, domain 1"/>
    <property type="match status" value="1"/>
</dbReference>
<evidence type="ECO:0000256" key="4">
    <source>
        <dbReference type="ARBA" id="ARBA00049194"/>
    </source>
</evidence>
<evidence type="ECO:0000313" key="9">
    <source>
        <dbReference type="Proteomes" id="UP000027920"/>
    </source>
</evidence>
<dbReference type="EMBL" id="AMGV01000019">
    <property type="protein sequence ID" value="KEF52114.1"/>
    <property type="molecule type" value="Genomic_DNA"/>
</dbReference>
<dbReference type="GeneID" id="25286637"/>
<dbReference type="RefSeq" id="XP_013254704.1">
    <property type="nucleotide sequence ID" value="XM_013399250.1"/>
</dbReference>
<dbReference type="Pfam" id="PF00171">
    <property type="entry name" value="Aldedh"/>
    <property type="match status" value="1"/>
</dbReference>
<dbReference type="HOGENOM" id="CLU_005391_0_1_1"/>
<dbReference type="FunFam" id="3.40.309.10:FF:000012">
    <property type="entry name" value="Betaine aldehyde dehydrogenase"/>
    <property type="match status" value="1"/>
</dbReference>
<dbReference type="EC" id="1.2.1.3" evidence="3"/>